<comment type="caution">
    <text evidence="1">The sequence shown here is derived from an EMBL/GenBank/DDBJ whole genome shotgun (WGS) entry which is preliminary data.</text>
</comment>
<sequence length="104" mass="11815">MAGKCLVWFCNGISEPCLIAGNISELLADVTITSNYRGDVTSEIRDVVQEWLRTGRGNLADLKEELWYYNLFINPSADELMNVNRRYGPERTAWLQGFIRNNGA</sequence>
<gene>
    <name evidence="1" type="ORF">R8G00_10320</name>
</gene>
<protein>
    <submittedName>
        <fullName evidence="1">Uncharacterized protein</fullName>
    </submittedName>
</protein>
<proteinExistence type="predicted"/>
<evidence type="ECO:0000313" key="2">
    <source>
        <dbReference type="Proteomes" id="UP001271591"/>
    </source>
</evidence>
<dbReference type="EMBL" id="JAWPMK010000001">
    <property type="protein sequence ID" value="MDW9350006.1"/>
    <property type="molecule type" value="Genomic_DNA"/>
</dbReference>
<organism evidence="1 2">
    <name type="scientific">Escherichia coli</name>
    <dbReference type="NCBI Taxonomy" id="562"/>
    <lineage>
        <taxon>Bacteria</taxon>
        <taxon>Pseudomonadati</taxon>
        <taxon>Pseudomonadota</taxon>
        <taxon>Gammaproteobacteria</taxon>
        <taxon>Enterobacterales</taxon>
        <taxon>Enterobacteriaceae</taxon>
        <taxon>Escherichia</taxon>
    </lineage>
</organism>
<evidence type="ECO:0000313" key="1">
    <source>
        <dbReference type="EMBL" id="MDW9350006.1"/>
    </source>
</evidence>
<accession>A0AAP6AX55</accession>
<reference evidence="1" key="1">
    <citation type="submission" date="2023-10" db="EMBL/GenBank/DDBJ databases">
        <title>Draft Genome Sequence of a Shiga toxin-producing Escherichia coli strain from deer meat showing an IS-element integration in the B-subunit of the Shiga toxin Stx2b gene.</title>
        <authorList>
            <person name="Projahn M."/>
            <person name="Borowiak M."/>
        </authorList>
    </citation>
    <scope>NUCLEOTIDE SEQUENCE</scope>
    <source>
        <strain evidence="1">BfR-EC-18960</strain>
    </source>
</reference>
<dbReference type="RefSeq" id="WP_001562607.1">
    <property type="nucleotide sequence ID" value="NZ_CAJVCB010000077.1"/>
</dbReference>
<name>A0AAP6AX55_ECOLX</name>
<dbReference type="Proteomes" id="UP001271591">
    <property type="component" value="Unassembled WGS sequence"/>
</dbReference>
<dbReference type="AlphaFoldDB" id="A0AAP6AX55"/>